<keyword evidence="10" id="KW-1185">Reference proteome</keyword>
<dbReference type="GO" id="GO:0000139">
    <property type="term" value="C:Golgi membrane"/>
    <property type="evidence" value="ECO:0007669"/>
    <property type="project" value="UniProtKB-SubCell"/>
</dbReference>
<feature type="transmembrane region" description="Helical" evidence="8">
    <location>
        <begin position="110"/>
        <end position="128"/>
    </location>
</feature>
<dbReference type="EMBL" id="JBJKFK010000176">
    <property type="protein sequence ID" value="KAL3319039.1"/>
    <property type="molecule type" value="Genomic_DNA"/>
</dbReference>
<accession>A0ABD2QHM3</accession>
<feature type="transmembrane region" description="Helical" evidence="8">
    <location>
        <begin position="86"/>
        <end position="104"/>
    </location>
</feature>
<evidence type="ECO:0000256" key="1">
    <source>
        <dbReference type="ARBA" id="ARBA00004127"/>
    </source>
</evidence>
<evidence type="ECO:0000256" key="7">
    <source>
        <dbReference type="ARBA" id="ARBA00023136"/>
    </source>
</evidence>
<evidence type="ECO:0000256" key="8">
    <source>
        <dbReference type="RuleBase" id="RU365066"/>
    </source>
</evidence>
<keyword evidence="4 8" id="KW-0812">Transmembrane</keyword>
<evidence type="ECO:0000313" key="9">
    <source>
        <dbReference type="EMBL" id="KAL3319039.1"/>
    </source>
</evidence>
<dbReference type="InterPro" id="IPR007217">
    <property type="entry name" value="Per1-like"/>
</dbReference>
<gene>
    <name evidence="9" type="primary">PGAP3</name>
    <name evidence="9" type="ORF">Ciccas_002289</name>
</gene>
<evidence type="ECO:0000256" key="5">
    <source>
        <dbReference type="ARBA" id="ARBA00022729"/>
    </source>
</evidence>
<proteinExistence type="inferred from homology"/>
<comment type="caution">
    <text evidence="9">The sequence shown here is derived from an EMBL/GenBank/DDBJ whole genome shotgun (WGS) entry which is preliminary data.</text>
</comment>
<sequence>MLISVVALFYRLHNSRRLKRLFAVCITGFYLAHVYYLSFIKFDYGYNMAVNVLAGVISGMGWILWAQFSQSGISHPHAYLAKWSHVYFLLISLLELLDFPPFYWLFDAHALWHALTIPLPLYFYRFIIHDSLRLDDRYIKRFQ</sequence>
<feature type="transmembrane region" description="Helical" evidence="8">
    <location>
        <begin position="44"/>
        <end position="65"/>
    </location>
</feature>
<dbReference type="Proteomes" id="UP001626550">
    <property type="component" value="Unassembled WGS sequence"/>
</dbReference>
<dbReference type="AlphaFoldDB" id="A0ABD2QHM3"/>
<organism evidence="9 10">
    <name type="scientific">Cichlidogyrus casuarinus</name>
    <dbReference type="NCBI Taxonomy" id="1844966"/>
    <lineage>
        <taxon>Eukaryota</taxon>
        <taxon>Metazoa</taxon>
        <taxon>Spiralia</taxon>
        <taxon>Lophotrochozoa</taxon>
        <taxon>Platyhelminthes</taxon>
        <taxon>Monogenea</taxon>
        <taxon>Monopisthocotylea</taxon>
        <taxon>Dactylogyridea</taxon>
        <taxon>Ancyrocephalidae</taxon>
        <taxon>Cichlidogyrus</taxon>
    </lineage>
</organism>
<keyword evidence="8" id="KW-0333">Golgi apparatus</keyword>
<feature type="transmembrane region" description="Helical" evidence="8">
    <location>
        <begin position="21"/>
        <end position="38"/>
    </location>
</feature>
<dbReference type="Pfam" id="PF04080">
    <property type="entry name" value="Per1"/>
    <property type="match status" value="1"/>
</dbReference>
<name>A0ABD2QHM3_9PLAT</name>
<reference evidence="9 10" key="1">
    <citation type="submission" date="2024-11" db="EMBL/GenBank/DDBJ databases">
        <title>Adaptive evolution of stress response genes in parasites aligns with host niche diversity.</title>
        <authorList>
            <person name="Hahn C."/>
            <person name="Resl P."/>
        </authorList>
    </citation>
    <scope>NUCLEOTIDE SEQUENCE [LARGE SCALE GENOMIC DNA]</scope>
    <source>
        <strain evidence="9">EGGRZ-B1_66</strain>
        <tissue evidence="9">Body</tissue>
    </source>
</reference>
<evidence type="ECO:0000313" key="10">
    <source>
        <dbReference type="Proteomes" id="UP001626550"/>
    </source>
</evidence>
<evidence type="ECO:0000256" key="4">
    <source>
        <dbReference type="ARBA" id="ARBA00022692"/>
    </source>
</evidence>
<dbReference type="PANTHER" id="PTHR13148">
    <property type="entry name" value="PER1-RELATED"/>
    <property type="match status" value="1"/>
</dbReference>
<keyword evidence="5" id="KW-0732">Signal</keyword>
<evidence type="ECO:0000256" key="2">
    <source>
        <dbReference type="ARBA" id="ARBA00006387"/>
    </source>
</evidence>
<comment type="caution">
    <text evidence="8">Lacks conserved residue(s) required for the propagation of feature annotation.</text>
</comment>
<comment type="function">
    <text evidence="8">Involved in the lipid remodeling steps of GPI-anchor maturation.</text>
</comment>
<dbReference type="PANTHER" id="PTHR13148:SF0">
    <property type="entry name" value="POST-GPI ATTACHMENT TO PROTEINS FACTOR 3"/>
    <property type="match status" value="1"/>
</dbReference>
<evidence type="ECO:0000256" key="6">
    <source>
        <dbReference type="ARBA" id="ARBA00022989"/>
    </source>
</evidence>
<dbReference type="GO" id="GO:0006506">
    <property type="term" value="P:GPI anchor biosynthetic process"/>
    <property type="evidence" value="ECO:0007669"/>
    <property type="project" value="UniProtKB-KW"/>
</dbReference>
<evidence type="ECO:0000256" key="3">
    <source>
        <dbReference type="ARBA" id="ARBA00022502"/>
    </source>
</evidence>
<protein>
    <recommendedName>
        <fullName evidence="8">Post-GPI attachment to proteins factor 3</fullName>
    </recommendedName>
</protein>
<comment type="similarity">
    <text evidence="2 8">Belongs to the PGAP3 family.</text>
</comment>
<keyword evidence="7 8" id="KW-0472">Membrane</keyword>
<comment type="subcellular location">
    <subcellularLocation>
        <location evidence="1">Endomembrane system</location>
        <topology evidence="1">Multi-pass membrane protein</topology>
    </subcellularLocation>
    <subcellularLocation>
        <location evidence="8">Golgi apparatus membrane</location>
        <topology evidence="8">Multi-pass membrane protein</topology>
    </subcellularLocation>
</comment>
<keyword evidence="3 8" id="KW-0337">GPI-anchor biosynthesis</keyword>
<keyword evidence="6 8" id="KW-1133">Transmembrane helix</keyword>